<dbReference type="HOGENOM" id="CLU_173809_0_2_10"/>
<reference evidence="1 2" key="1">
    <citation type="submission" date="2012-02" db="EMBL/GenBank/DDBJ databases">
        <title>The Genome Sequence of Bacteroides finegoldii CL09T03C10.</title>
        <authorList>
            <consortium name="The Broad Institute Genome Sequencing Platform"/>
            <person name="Earl A."/>
            <person name="Ward D."/>
            <person name="Feldgarden M."/>
            <person name="Gevers D."/>
            <person name="Zitomersky N.L."/>
            <person name="Coyne M.J."/>
            <person name="Comstock L.E."/>
            <person name="Young S.K."/>
            <person name="Zeng Q."/>
            <person name="Gargeya S."/>
            <person name="Fitzgerald M."/>
            <person name="Haas B."/>
            <person name="Abouelleil A."/>
            <person name="Alvarado L."/>
            <person name="Arachchi H.M."/>
            <person name="Berlin A."/>
            <person name="Chapman S.B."/>
            <person name="Gearin G."/>
            <person name="Goldberg J."/>
            <person name="Griggs A."/>
            <person name="Gujja S."/>
            <person name="Hansen M."/>
            <person name="Heiman D."/>
            <person name="Howarth C."/>
            <person name="Larimer J."/>
            <person name="Lui A."/>
            <person name="MacDonald P.J.P."/>
            <person name="McCowen C."/>
            <person name="Montmayeur A."/>
            <person name="Murphy C."/>
            <person name="Neiman D."/>
            <person name="Pearson M."/>
            <person name="Priest M."/>
            <person name="Roberts A."/>
            <person name="Saif S."/>
            <person name="Shea T."/>
            <person name="Sisk P."/>
            <person name="Stolte C."/>
            <person name="Sykes S."/>
            <person name="Wortman J."/>
            <person name="Nusbaum C."/>
            <person name="Birren B."/>
        </authorList>
    </citation>
    <scope>NUCLEOTIDE SEQUENCE [LARGE SCALE GENOMIC DNA]</scope>
    <source>
        <strain evidence="1 2">CL09T03C10</strain>
    </source>
</reference>
<name>K5BVB7_9BACE</name>
<dbReference type="EMBL" id="AGXW01000002">
    <property type="protein sequence ID" value="EKJ92497.1"/>
    <property type="molecule type" value="Genomic_DNA"/>
</dbReference>
<evidence type="ECO:0000313" key="2">
    <source>
        <dbReference type="Proteomes" id="UP000007995"/>
    </source>
</evidence>
<comment type="caution">
    <text evidence="1">The sequence shown here is derived from an EMBL/GenBank/DDBJ whole genome shotgun (WGS) entry which is preliminary data.</text>
</comment>
<dbReference type="RefSeq" id="WP_007760940.1">
    <property type="nucleotide sequence ID" value="NZ_AKBZ01000005.1"/>
</dbReference>
<sequence>MKKKIMGFIAIVAIAAVAGYNVYNTNKLPEVSNLMLANIEALALPGDEIGPAPGNRYACGYNLSYGGVGTLRACESCVPQFFVKYALRYGYCG</sequence>
<dbReference type="AlphaFoldDB" id="K5BVB7"/>
<gene>
    <name evidence="1" type="ORF">HMPREF1057_01332</name>
</gene>
<protein>
    <submittedName>
        <fullName evidence="1">Uncharacterized protein</fullName>
    </submittedName>
</protein>
<organism evidence="1 2">
    <name type="scientific">Bacteroides finegoldii CL09T03C10</name>
    <dbReference type="NCBI Taxonomy" id="997888"/>
    <lineage>
        <taxon>Bacteria</taxon>
        <taxon>Pseudomonadati</taxon>
        <taxon>Bacteroidota</taxon>
        <taxon>Bacteroidia</taxon>
        <taxon>Bacteroidales</taxon>
        <taxon>Bacteroidaceae</taxon>
        <taxon>Bacteroides</taxon>
    </lineage>
</organism>
<proteinExistence type="predicted"/>
<accession>K5BVB7</accession>
<evidence type="ECO:0000313" key="1">
    <source>
        <dbReference type="EMBL" id="EKJ92497.1"/>
    </source>
</evidence>
<dbReference type="Proteomes" id="UP000007995">
    <property type="component" value="Unassembled WGS sequence"/>
</dbReference>